<comment type="function">
    <text evidence="18">Structure-specific nuclease with 5'-flap endonuclease and 5'-3' exonuclease activities involved in DNA replication and repair. During DNA replication, cleaves the 5'-overhanging flap structure that is generated by displacement synthesis when DNA polymerase encounters the 5'-end of a downstream Okazaki fragment. It enters the flap from the 5'-end and then tracks to cleave the flap base, leaving a nick for ligation. Also involved in the long patch base excision repair (LP-BER) pathway, by cleaving within the apurinic/apyrimidinic (AP) site-terminated flap. Acts as a genome stabilization factor that prevents flaps from equilibrating into structures that lead to duplications and deletions. Also possesses 5'-3' exonuclease activity on nicked or gapped double-stranded DNA, and exhibits RNase H activity. Also involved in replication and repair of rDNA and in repairing mitochondrial DNA.</text>
</comment>
<comment type="cofactor">
    <cofactor evidence="18">
        <name>Mg(2+)</name>
        <dbReference type="ChEBI" id="CHEBI:18420"/>
    </cofactor>
    <text evidence="18">Binds 2 magnesium ions per subunit. They probably participate in the reaction catalyzed by the enzyme. May bind an additional third magnesium ion after substrate binding.</text>
</comment>
<keyword evidence="8 18" id="KW-0255">Endonuclease</keyword>
<evidence type="ECO:0000259" key="20">
    <source>
        <dbReference type="SMART" id="SM00484"/>
    </source>
</evidence>
<evidence type="ECO:0000259" key="21">
    <source>
        <dbReference type="SMART" id="SM00485"/>
    </source>
</evidence>
<dbReference type="OrthoDB" id="1937206at2759"/>
<dbReference type="PROSITE" id="PS00841">
    <property type="entry name" value="XPG_1"/>
    <property type="match status" value="1"/>
</dbReference>
<evidence type="ECO:0000313" key="22">
    <source>
        <dbReference type="EMBL" id="KAG2196341.1"/>
    </source>
</evidence>
<evidence type="ECO:0000256" key="1">
    <source>
        <dbReference type="ARBA" id="ARBA00004173"/>
    </source>
</evidence>
<gene>
    <name evidence="22" type="ORF">INT47_010776</name>
</gene>
<evidence type="ECO:0000313" key="23">
    <source>
        <dbReference type="Proteomes" id="UP000603453"/>
    </source>
</evidence>
<keyword evidence="6 18" id="KW-0540">Nuclease</keyword>
<evidence type="ECO:0000256" key="19">
    <source>
        <dbReference type="SAM" id="MobiDB-lite"/>
    </source>
</evidence>
<dbReference type="InterPro" id="IPR008918">
    <property type="entry name" value="HhH2"/>
</dbReference>
<dbReference type="GO" id="GO:0000287">
    <property type="term" value="F:magnesium ion binding"/>
    <property type="evidence" value="ECO:0007669"/>
    <property type="project" value="UniProtKB-UniRule"/>
</dbReference>
<dbReference type="CDD" id="cd09907">
    <property type="entry name" value="H3TH_FEN1-Euk"/>
    <property type="match status" value="1"/>
</dbReference>
<keyword evidence="10 18" id="KW-0378">Hydrolase</keyword>
<evidence type="ECO:0000256" key="15">
    <source>
        <dbReference type="ARBA" id="ARBA00023242"/>
    </source>
</evidence>
<dbReference type="GO" id="GO:0008409">
    <property type="term" value="F:5'-3' exonuclease activity"/>
    <property type="evidence" value="ECO:0007669"/>
    <property type="project" value="UniProtKB-UniRule"/>
</dbReference>
<evidence type="ECO:0000256" key="6">
    <source>
        <dbReference type="ARBA" id="ARBA00022722"/>
    </source>
</evidence>
<dbReference type="SMART" id="SM00485">
    <property type="entry name" value="XPGN"/>
    <property type="match status" value="1"/>
</dbReference>
<dbReference type="GO" id="GO:0005739">
    <property type="term" value="C:mitochondrion"/>
    <property type="evidence" value="ECO:0007669"/>
    <property type="project" value="UniProtKB-SubCell"/>
</dbReference>
<dbReference type="CDD" id="cd09867">
    <property type="entry name" value="PIN_FEN1"/>
    <property type="match status" value="1"/>
</dbReference>
<dbReference type="Gene3D" id="3.40.50.1010">
    <property type="entry name" value="5'-nuclease"/>
    <property type="match status" value="1"/>
</dbReference>
<feature type="compositionally biased region" description="Basic and acidic residues" evidence="19">
    <location>
        <begin position="605"/>
        <end position="619"/>
    </location>
</feature>
<dbReference type="PANTHER" id="PTHR14189:SF0">
    <property type="entry name" value="PROTEIN PHOSPHATASE METHYLESTERASE 1"/>
    <property type="match status" value="1"/>
</dbReference>
<reference evidence="22" key="1">
    <citation type="submission" date="2020-12" db="EMBL/GenBank/DDBJ databases">
        <title>Metabolic potential, ecology and presence of endohyphal bacteria is reflected in genomic diversity of Mucoromycotina.</title>
        <authorList>
            <person name="Muszewska A."/>
            <person name="Okrasinska A."/>
            <person name="Steczkiewicz K."/>
            <person name="Drgas O."/>
            <person name="Orlowska M."/>
            <person name="Perlinska-Lenart U."/>
            <person name="Aleksandrzak-Piekarczyk T."/>
            <person name="Szatraj K."/>
            <person name="Zielenkiewicz U."/>
            <person name="Pilsyk S."/>
            <person name="Malc E."/>
            <person name="Mieczkowski P."/>
            <person name="Kruszewska J.S."/>
            <person name="Biernat P."/>
            <person name="Pawlowska J."/>
        </authorList>
    </citation>
    <scope>NUCLEOTIDE SEQUENCE</scope>
    <source>
        <strain evidence="22">WA0000017839</strain>
    </source>
</reference>
<dbReference type="PRINTS" id="PR00853">
    <property type="entry name" value="XPGRADSUPER"/>
</dbReference>
<comment type="similarity">
    <text evidence="16 18">Belongs to the XPG/RAD2 endonuclease family. FEN1 subfamily.</text>
</comment>
<keyword evidence="5 18" id="KW-0235">DNA replication</keyword>
<evidence type="ECO:0000256" key="4">
    <source>
        <dbReference type="ARBA" id="ARBA00022553"/>
    </source>
</evidence>
<dbReference type="EMBL" id="JAEPRD010000148">
    <property type="protein sequence ID" value="KAG2196341.1"/>
    <property type="molecule type" value="Genomic_DNA"/>
</dbReference>
<feature type="compositionally biased region" description="Basic and acidic residues" evidence="19">
    <location>
        <begin position="346"/>
        <end position="363"/>
    </location>
</feature>
<dbReference type="SMART" id="SM00484">
    <property type="entry name" value="XPGI"/>
    <property type="match status" value="1"/>
</dbReference>
<dbReference type="Pfam" id="PF00867">
    <property type="entry name" value="XPG_I"/>
    <property type="match status" value="1"/>
</dbReference>
<dbReference type="Pfam" id="PF12697">
    <property type="entry name" value="Abhydrolase_6"/>
    <property type="match status" value="1"/>
</dbReference>
<keyword evidence="15 18" id="KW-0539">Nucleus</keyword>
<dbReference type="SUPFAM" id="SSF47807">
    <property type="entry name" value="5' to 3' exonuclease, C-terminal subdomain"/>
    <property type="match status" value="1"/>
</dbReference>
<keyword evidence="23" id="KW-1185">Reference proteome</keyword>
<dbReference type="HAMAP" id="MF_00614">
    <property type="entry name" value="Fen"/>
    <property type="match status" value="1"/>
</dbReference>
<keyword evidence="4 18" id="KW-0597">Phosphoprotein</keyword>
<dbReference type="GO" id="GO:0051723">
    <property type="term" value="F:protein methylesterase activity"/>
    <property type="evidence" value="ECO:0007669"/>
    <property type="project" value="UniProtKB-EC"/>
</dbReference>
<evidence type="ECO:0000256" key="8">
    <source>
        <dbReference type="ARBA" id="ARBA00022759"/>
    </source>
</evidence>
<accession>A0A8H7URX6</accession>
<evidence type="ECO:0000256" key="13">
    <source>
        <dbReference type="ARBA" id="ARBA00023128"/>
    </source>
</evidence>
<dbReference type="InterPro" id="IPR016812">
    <property type="entry name" value="PPase_methylesterase_euk"/>
</dbReference>
<dbReference type="PROSITE" id="PS00842">
    <property type="entry name" value="XPG_2"/>
    <property type="match status" value="1"/>
</dbReference>
<comment type="similarity">
    <text evidence="2">Belongs to the AB hydrolase superfamily.</text>
</comment>
<dbReference type="GO" id="GO:0043137">
    <property type="term" value="P:DNA replication, removal of RNA primer"/>
    <property type="evidence" value="ECO:0007669"/>
    <property type="project" value="UniProtKB-UniRule"/>
</dbReference>
<keyword evidence="7 18" id="KW-0479">Metal-binding</keyword>
<keyword evidence="12 18" id="KW-0460">Magnesium</keyword>
<evidence type="ECO:0000256" key="2">
    <source>
        <dbReference type="ARBA" id="ARBA00008645"/>
    </source>
</evidence>
<dbReference type="GO" id="GO:0006284">
    <property type="term" value="P:base-excision repair"/>
    <property type="evidence" value="ECO:0007669"/>
    <property type="project" value="UniProtKB-UniRule"/>
</dbReference>
<dbReference type="SMART" id="SM00279">
    <property type="entry name" value="HhH2"/>
    <property type="match status" value="1"/>
</dbReference>
<dbReference type="Pfam" id="PF00752">
    <property type="entry name" value="XPG_N"/>
    <property type="match status" value="1"/>
</dbReference>
<dbReference type="Gene3D" id="3.40.50.1820">
    <property type="entry name" value="alpha/beta hydrolase"/>
    <property type="match status" value="1"/>
</dbReference>
<dbReference type="AlphaFoldDB" id="A0A8H7URX6"/>
<keyword evidence="3" id="KW-0719">Serine esterase</keyword>
<evidence type="ECO:0000256" key="5">
    <source>
        <dbReference type="ARBA" id="ARBA00022705"/>
    </source>
</evidence>
<evidence type="ECO:0000256" key="18">
    <source>
        <dbReference type="HAMAP-Rule" id="MF_03140"/>
    </source>
</evidence>
<feature type="domain" description="XPG N-terminal" evidence="21">
    <location>
        <begin position="257"/>
        <end position="357"/>
    </location>
</feature>
<dbReference type="InterPro" id="IPR029058">
    <property type="entry name" value="AB_hydrolase_fold"/>
</dbReference>
<dbReference type="FunFam" id="3.40.50.1010:FF:000003">
    <property type="entry name" value="Flap endonuclease 1"/>
    <property type="match status" value="1"/>
</dbReference>
<dbReference type="PANTHER" id="PTHR14189">
    <property type="entry name" value="PROTEIN PHOSPHATASE METHYLESTERASE-1 RELATED"/>
    <property type="match status" value="1"/>
</dbReference>
<evidence type="ECO:0000256" key="16">
    <source>
        <dbReference type="ARBA" id="ARBA00034726"/>
    </source>
</evidence>
<name>A0A8H7URX6_9FUNG</name>
<organism evidence="22 23">
    <name type="scientific">Mucor saturninus</name>
    <dbReference type="NCBI Taxonomy" id="64648"/>
    <lineage>
        <taxon>Eukaryota</taxon>
        <taxon>Fungi</taxon>
        <taxon>Fungi incertae sedis</taxon>
        <taxon>Mucoromycota</taxon>
        <taxon>Mucoromycotina</taxon>
        <taxon>Mucoromycetes</taxon>
        <taxon>Mucorales</taxon>
        <taxon>Mucorineae</taxon>
        <taxon>Mucoraceae</taxon>
        <taxon>Mucor</taxon>
    </lineage>
</organism>
<comment type="catalytic activity">
    <reaction evidence="17">
        <text>[phosphatase 2A protein]-C-terminal L-leucine methyl ester + H2O = [phosphatase 2A protein]-C-terminal L-leucine + methanol + H(+)</text>
        <dbReference type="Rhea" id="RHEA:48548"/>
        <dbReference type="Rhea" id="RHEA-COMP:12134"/>
        <dbReference type="Rhea" id="RHEA-COMP:12135"/>
        <dbReference type="ChEBI" id="CHEBI:15377"/>
        <dbReference type="ChEBI" id="CHEBI:15378"/>
        <dbReference type="ChEBI" id="CHEBI:17790"/>
        <dbReference type="ChEBI" id="CHEBI:90516"/>
        <dbReference type="ChEBI" id="CHEBI:90517"/>
        <dbReference type="EC" id="3.1.1.89"/>
    </reaction>
</comment>
<dbReference type="InterPro" id="IPR006084">
    <property type="entry name" value="XPG/Rad2"/>
</dbReference>
<dbReference type="InterPro" id="IPR023426">
    <property type="entry name" value="Flap_endonuc"/>
</dbReference>
<dbReference type="GO" id="GO:0005730">
    <property type="term" value="C:nucleolus"/>
    <property type="evidence" value="ECO:0007669"/>
    <property type="project" value="UniProtKB-SubCell"/>
</dbReference>
<dbReference type="Proteomes" id="UP000603453">
    <property type="component" value="Unassembled WGS sequence"/>
</dbReference>
<dbReference type="GO" id="GO:0003677">
    <property type="term" value="F:DNA binding"/>
    <property type="evidence" value="ECO:0007669"/>
    <property type="project" value="UniProtKB-UniRule"/>
</dbReference>
<keyword evidence="13 18" id="KW-0496">Mitochondrion</keyword>
<evidence type="ECO:0000256" key="17">
    <source>
        <dbReference type="ARBA" id="ARBA00049203"/>
    </source>
</evidence>
<feature type="domain" description="XPG-I" evidence="20">
    <location>
        <begin position="396"/>
        <end position="468"/>
    </location>
</feature>
<comment type="subcellular location">
    <subcellularLocation>
        <location evidence="1 18">Mitochondrion</location>
    </subcellularLocation>
    <subcellularLocation>
        <location evidence="18">Nucleus</location>
        <location evidence="18">Nucleolus</location>
    </subcellularLocation>
    <subcellularLocation>
        <location evidence="18">Nucleus</location>
        <location evidence="18">Nucleoplasm</location>
    </subcellularLocation>
    <text evidence="18">Resides mostly in the nucleoli and relocalizes to the nucleoplasm upon DNA damage.</text>
</comment>
<evidence type="ECO:0000256" key="12">
    <source>
        <dbReference type="ARBA" id="ARBA00022842"/>
    </source>
</evidence>
<evidence type="ECO:0000256" key="7">
    <source>
        <dbReference type="ARBA" id="ARBA00022723"/>
    </source>
</evidence>
<dbReference type="SUPFAM" id="SSF53474">
    <property type="entry name" value="alpha/beta-Hydrolases"/>
    <property type="match status" value="1"/>
</dbReference>
<evidence type="ECO:0000256" key="9">
    <source>
        <dbReference type="ARBA" id="ARBA00022763"/>
    </source>
</evidence>
<feature type="region of interest" description="Disordered" evidence="19">
    <location>
        <begin position="596"/>
        <end position="629"/>
    </location>
</feature>
<comment type="caution">
    <text evidence="22">The sequence shown here is derived from an EMBL/GenBank/DDBJ whole genome shotgun (WGS) entry which is preliminary data.</text>
</comment>
<evidence type="ECO:0000256" key="11">
    <source>
        <dbReference type="ARBA" id="ARBA00022839"/>
    </source>
</evidence>
<dbReference type="EC" id="3.1.-.-" evidence="18"/>
<dbReference type="SUPFAM" id="SSF88723">
    <property type="entry name" value="PIN domain-like"/>
    <property type="match status" value="1"/>
</dbReference>
<dbReference type="InterPro" id="IPR029060">
    <property type="entry name" value="PIN-like_dom_sf"/>
</dbReference>
<evidence type="ECO:0000256" key="14">
    <source>
        <dbReference type="ARBA" id="ARBA00023204"/>
    </source>
</evidence>
<dbReference type="InterPro" id="IPR036279">
    <property type="entry name" value="5-3_exonuclease_C_sf"/>
</dbReference>
<dbReference type="InterPro" id="IPR000073">
    <property type="entry name" value="AB_hydrolase_1"/>
</dbReference>
<evidence type="ECO:0000256" key="3">
    <source>
        <dbReference type="ARBA" id="ARBA00022487"/>
    </source>
</evidence>
<feature type="region of interest" description="Disordered" evidence="19">
    <location>
        <begin position="345"/>
        <end position="369"/>
    </location>
</feature>
<sequence length="629" mass="69722">MHHGAGSSALTFGFTAKYIKELSNGQCGVMAVDCRGHGATKTENNTDFSLECLSDDLIHIIQATVKETQDIILVGHSMGGSVVVNVAHKRIFKNMIGVSVLDVVEGSAMDALSSMTKILSSRPVTFNSYEQGILWSVQSDTVHNVESARLSIPALLQPVEGGKLKWITDLIKTQPYWSEWFGGLSEKFLNSGTAKLLILAGTDRLDKPLIIGQMQGKFQLSIFPDAGHFLQEDTPMKTASCLIEFWRRNQRLILPPKLIAEHAPDAIKSHEIKSYFGRKVAIDASMCIYQFMIAVRQQDGQLLTNDQGETTSHLMGMFYRTVRMVDNGIKPVYVFDGKPPTLKSGELAKRKARKEEAQEKMDEANEVGTSEDVNKYNRRTVKVTREHNEECKKLLRTMGIPYVEAPCEAEAQCAELAKAGKVFGAASEDMDTLTFGTPVLLRHMTYSEARKLPIDEVNLQKALEGLGFTMAQFVDLCILMGCDYTASIKGIGPQGAYKLINEHKSIDEAIKHLTTKQKEGIPEDWNYAEARALFVAPDVTPGADIELSWTEPDVEACVQYMVNEKGFAEDRIRKGCEKLGAKLKQATQTRVQDFFKVLPSTSTAKKPDTKKRGAKETPKRGGGSKRGRR</sequence>
<dbReference type="InterPro" id="IPR019974">
    <property type="entry name" value="XPG_CS"/>
</dbReference>
<dbReference type="GO" id="GO:0017108">
    <property type="term" value="F:5'-flap endonuclease activity"/>
    <property type="evidence" value="ECO:0007669"/>
    <property type="project" value="UniProtKB-UniRule"/>
</dbReference>
<keyword evidence="9 18" id="KW-0227">DNA damage</keyword>
<dbReference type="GO" id="GO:0005654">
    <property type="term" value="C:nucleoplasm"/>
    <property type="evidence" value="ECO:0007669"/>
    <property type="project" value="UniProtKB-SubCell"/>
</dbReference>
<dbReference type="InterPro" id="IPR006086">
    <property type="entry name" value="XPG-I_dom"/>
</dbReference>
<proteinExistence type="inferred from homology"/>
<keyword evidence="11 18" id="KW-0269">Exonuclease</keyword>
<keyword evidence="14 18" id="KW-0234">DNA repair</keyword>
<evidence type="ECO:0000256" key="10">
    <source>
        <dbReference type="ARBA" id="ARBA00022801"/>
    </source>
</evidence>
<protein>
    <recommendedName>
        <fullName evidence="18">Flap endonuclease 1</fullName>
        <shortName evidence="18">FEN-1</shortName>
        <ecNumber evidence="18">3.1.-.-</ecNumber>
    </recommendedName>
    <alternativeName>
        <fullName evidence="18">Flap structure-specific endonuclease 1</fullName>
    </alternativeName>
</protein>
<dbReference type="FunFam" id="1.10.150.20:FF:000009">
    <property type="entry name" value="Flap endonuclease 1"/>
    <property type="match status" value="1"/>
</dbReference>
<dbReference type="InterPro" id="IPR006085">
    <property type="entry name" value="XPG_DNA_repair_N"/>
</dbReference>
<dbReference type="Gene3D" id="1.10.150.20">
    <property type="entry name" value="5' to 3' exonuclease, C-terminal subdomain"/>
    <property type="match status" value="1"/>
</dbReference>